<keyword evidence="5" id="KW-1185">Reference proteome</keyword>
<dbReference type="GO" id="GO:0004175">
    <property type="term" value="F:endopeptidase activity"/>
    <property type="evidence" value="ECO:0007669"/>
    <property type="project" value="UniProtKB-ARBA"/>
</dbReference>
<evidence type="ECO:0000259" key="3">
    <source>
        <dbReference type="Pfam" id="PF02517"/>
    </source>
</evidence>
<keyword evidence="2" id="KW-1133">Transmembrane helix</keyword>
<reference evidence="4 5" key="1">
    <citation type="submission" date="2016-05" db="EMBL/GenBank/DDBJ databases">
        <title>Whole genome sequencing of Tetragenococcus halophilus subsp. halophilus NISL 7118.</title>
        <authorList>
            <person name="Shiwa Y."/>
            <person name="Nishimura I."/>
            <person name="Yoshikawa H."/>
            <person name="Koyama Y."/>
            <person name="Oguma T."/>
        </authorList>
    </citation>
    <scope>NUCLEOTIDE SEQUENCE [LARGE SCALE GENOMIC DNA]</scope>
    <source>
        <strain evidence="4 5">NISL 7118</strain>
    </source>
</reference>
<sequence>MSVRKYSLLTIFMYIIAFFAPIFAPTSQASTNVTTVTYLLGAAFMIFLYLRQTSKLSFEKNKINLLPTLFWGIVGIFLAILLQTVIMQIEQFFGIPIESQNTQNIIGIVLRQPLFALAAMVGGPIMEEFVFRRSLIGLFDSFAYPWIGIIVSSLIFAVVHQDGHLLLYFCLGFFLSLLYKKTGKIWTSMISHVGMNSLVVIANLVLIAGN</sequence>
<dbReference type="Pfam" id="PF02517">
    <property type="entry name" value="Rce1-like"/>
    <property type="match status" value="1"/>
</dbReference>
<dbReference type="InterPro" id="IPR052710">
    <property type="entry name" value="CAAX_protease"/>
</dbReference>
<dbReference type="RefSeq" id="WP_069028806.1">
    <property type="nucleotide sequence ID" value="NZ_BDEB01000025.1"/>
</dbReference>
<feature type="transmembrane region" description="Helical" evidence="2">
    <location>
        <begin position="165"/>
        <end position="182"/>
    </location>
</feature>
<feature type="transmembrane region" description="Helical" evidence="2">
    <location>
        <begin position="189"/>
        <end position="209"/>
    </location>
</feature>
<proteinExistence type="inferred from homology"/>
<dbReference type="GeneID" id="64053740"/>
<comment type="similarity">
    <text evidence="1">Belongs to the UPF0177 family.</text>
</comment>
<comment type="caution">
    <text evidence="4">The sequence shown here is derived from an EMBL/GenBank/DDBJ whole genome shotgun (WGS) entry which is preliminary data.</text>
</comment>
<gene>
    <name evidence="4" type="ORF">TEHN7118_1565</name>
</gene>
<keyword evidence="2" id="KW-0472">Membrane</keyword>
<dbReference type="EMBL" id="BDEC01000065">
    <property type="protein sequence ID" value="GBD68759.1"/>
    <property type="molecule type" value="Genomic_DNA"/>
</dbReference>
<keyword evidence="2" id="KW-0812">Transmembrane</keyword>
<accession>A0A2H6CL26</accession>
<name>A0A2H6CL26_TETHA</name>
<feature type="transmembrane region" description="Helical" evidence="2">
    <location>
        <begin position="30"/>
        <end position="51"/>
    </location>
</feature>
<dbReference type="InterPro" id="IPR003675">
    <property type="entry name" value="Rce1/LyrA-like_dom"/>
</dbReference>
<feature type="transmembrane region" description="Helical" evidence="2">
    <location>
        <begin position="7"/>
        <end position="24"/>
    </location>
</feature>
<feature type="domain" description="CAAX prenyl protease 2/Lysostaphin resistance protein A-like" evidence="3">
    <location>
        <begin position="113"/>
        <end position="197"/>
    </location>
</feature>
<feature type="transmembrane region" description="Helical" evidence="2">
    <location>
        <begin position="63"/>
        <end position="85"/>
    </location>
</feature>
<dbReference type="GO" id="GO:0080120">
    <property type="term" value="P:CAAX-box protein maturation"/>
    <property type="evidence" value="ECO:0007669"/>
    <property type="project" value="UniProtKB-ARBA"/>
</dbReference>
<evidence type="ECO:0000256" key="1">
    <source>
        <dbReference type="ARBA" id="ARBA00009067"/>
    </source>
</evidence>
<evidence type="ECO:0000313" key="4">
    <source>
        <dbReference type="EMBL" id="GBD68759.1"/>
    </source>
</evidence>
<evidence type="ECO:0000256" key="2">
    <source>
        <dbReference type="SAM" id="Phobius"/>
    </source>
</evidence>
<dbReference type="AlphaFoldDB" id="A0A2H6CL26"/>
<dbReference type="Proteomes" id="UP000236214">
    <property type="component" value="Unassembled WGS sequence"/>
</dbReference>
<evidence type="ECO:0000313" key="5">
    <source>
        <dbReference type="Proteomes" id="UP000236214"/>
    </source>
</evidence>
<dbReference type="PANTHER" id="PTHR36435:SF1">
    <property type="entry name" value="CAAX AMINO TERMINAL PROTEASE FAMILY PROTEIN"/>
    <property type="match status" value="1"/>
</dbReference>
<protein>
    <recommendedName>
        <fullName evidence="3">CAAX prenyl protease 2/Lysostaphin resistance protein A-like domain-containing protein</fullName>
    </recommendedName>
</protein>
<organism evidence="4 5">
    <name type="scientific">Tetragenococcus halophilus subsp. halophilus</name>
    <dbReference type="NCBI Taxonomy" id="1513897"/>
    <lineage>
        <taxon>Bacteria</taxon>
        <taxon>Bacillati</taxon>
        <taxon>Bacillota</taxon>
        <taxon>Bacilli</taxon>
        <taxon>Lactobacillales</taxon>
        <taxon>Enterococcaceae</taxon>
        <taxon>Tetragenococcus</taxon>
    </lineage>
</organism>
<feature type="transmembrane region" description="Helical" evidence="2">
    <location>
        <begin position="138"/>
        <end position="159"/>
    </location>
</feature>
<dbReference type="PANTHER" id="PTHR36435">
    <property type="entry name" value="SLR1288 PROTEIN"/>
    <property type="match status" value="1"/>
</dbReference>